<gene>
    <name evidence="1" type="ORF">LCGC14_2464330</name>
</gene>
<dbReference type="AlphaFoldDB" id="A0A0F9E665"/>
<name>A0A0F9E665_9ZZZZ</name>
<reference evidence="1" key="1">
    <citation type="journal article" date="2015" name="Nature">
        <title>Complex archaea that bridge the gap between prokaryotes and eukaryotes.</title>
        <authorList>
            <person name="Spang A."/>
            <person name="Saw J.H."/>
            <person name="Jorgensen S.L."/>
            <person name="Zaremba-Niedzwiedzka K."/>
            <person name="Martijn J."/>
            <person name="Lind A.E."/>
            <person name="van Eijk R."/>
            <person name="Schleper C."/>
            <person name="Guy L."/>
            <person name="Ettema T.J."/>
        </authorList>
    </citation>
    <scope>NUCLEOTIDE SEQUENCE</scope>
</reference>
<dbReference type="EMBL" id="LAZR01038445">
    <property type="protein sequence ID" value="KKL19553.1"/>
    <property type="molecule type" value="Genomic_DNA"/>
</dbReference>
<protein>
    <submittedName>
        <fullName evidence="1">Uncharacterized protein</fullName>
    </submittedName>
</protein>
<accession>A0A0F9E665</accession>
<proteinExistence type="predicted"/>
<comment type="caution">
    <text evidence="1">The sequence shown here is derived from an EMBL/GenBank/DDBJ whole genome shotgun (WGS) entry which is preliminary data.</text>
</comment>
<evidence type="ECO:0000313" key="1">
    <source>
        <dbReference type="EMBL" id="KKL19553.1"/>
    </source>
</evidence>
<sequence>MVRVGISKVRDDAGYTTDEYRVYWVENGRYDEGKASYHDDPEDAVGTLVAIHRRQSELGQDIEISEAKFTRNLMRRFYQYG</sequence>
<organism evidence="1">
    <name type="scientific">marine sediment metagenome</name>
    <dbReference type="NCBI Taxonomy" id="412755"/>
    <lineage>
        <taxon>unclassified sequences</taxon>
        <taxon>metagenomes</taxon>
        <taxon>ecological metagenomes</taxon>
    </lineage>
</organism>